<dbReference type="SMART" id="SM00062">
    <property type="entry name" value="PBPb"/>
    <property type="match status" value="1"/>
</dbReference>
<dbReference type="InterPro" id="IPR001638">
    <property type="entry name" value="Solute-binding_3/MltF_N"/>
</dbReference>
<dbReference type="PANTHER" id="PTHR35936">
    <property type="entry name" value="MEMBRANE-BOUND LYTIC MUREIN TRANSGLYCOSYLASE F"/>
    <property type="match status" value="1"/>
</dbReference>
<feature type="domain" description="CMP/dCMP-type deaminase" evidence="4">
    <location>
        <begin position="260"/>
        <end position="388"/>
    </location>
</feature>
<evidence type="ECO:0000256" key="2">
    <source>
        <dbReference type="ARBA" id="ARBA00022729"/>
    </source>
</evidence>
<dbReference type="CDD" id="cd01283">
    <property type="entry name" value="cytidine_deaminase"/>
    <property type="match status" value="1"/>
</dbReference>
<dbReference type="NCBIfam" id="NF004064">
    <property type="entry name" value="PRK05578.1"/>
    <property type="match status" value="1"/>
</dbReference>
<gene>
    <name evidence="5" type="ORF">DSM101010T_15120</name>
</gene>
<dbReference type="Proteomes" id="UP000503840">
    <property type="component" value="Unassembled WGS sequence"/>
</dbReference>
<proteinExistence type="predicted"/>
<evidence type="ECO:0000313" key="6">
    <source>
        <dbReference type="Proteomes" id="UP000503840"/>
    </source>
</evidence>
<organism evidence="5 6">
    <name type="scientific">Desulfovibrio subterraneus</name>
    <dbReference type="NCBI Taxonomy" id="2718620"/>
    <lineage>
        <taxon>Bacteria</taxon>
        <taxon>Pseudomonadati</taxon>
        <taxon>Thermodesulfobacteriota</taxon>
        <taxon>Desulfovibrionia</taxon>
        <taxon>Desulfovibrionales</taxon>
        <taxon>Desulfovibrionaceae</taxon>
        <taxon>Desulfovibrio</taxon>
    </lineage>
</organism>
<keyword evidence="6" id="KW-1185">Reference proteome</keyword>
<protein>
    <recommendedName>
        <fullName evidence="4">CMP/dCMP-type deaminase domain-containing protein</fullName>
    </recommendedName>
</protein>
<feature type="chain" id="PRO_5029726778" description="CMP/dCMP-type deaminase domain-containing protein" evidence="3">
    <location>
        <begin position="33"/>
        <end position="392"/>
    </location>
</feature>
<dbReference type="Gene3D" id="3.40.190.10">
    <property type="entry name" value="Periplasmic binding protein-like II"/>
    <property type="match status" value="2"/>
</dbReference>
<dbReference type="InterPro" id="IPR002125">
    <property type="entry name" value="CMP_dCMP_dom"/>
</dbReference>
<dbReference type="EMBL" id="BLVO01000013">
    <property type="protein sequence ID" value="GFM33147.1"/>
    <property type="molecule type" value="Genomic_DNA"/>
</dbReference>
<comment type="subunit">
    <text evidence="1">Homodimer.</text>
</comment>
<dbReference type="SUPFAM" id="SSF53850">
    <property type="entry name" value="Periplasmic binding protein-like II"/>
    <property type="match status" value="1"/>
</dbReference>
<name>A0A7J0BHH7_9BACT</name>
<dbReference type="InterPro" id="IPR013171">
    <property type="entry name" value="Cyd/dCyd_deaminase_Zn-bd"/>
</dbReference>
<dbReference type="Pfam" id="PF08211">
    <property type="entry name" value="dCMP_cyt_deam_2"/>
    <property type="match status" value="1"/>
</dbReference>
<evidence type="ECO:0000259" key="4">
    <source>
        <dbReference type="PROSITE" id="PS51747"/>
    </source>
</evidence>
<dbReference type="InterPro" id="IPR016193">
    <property type="entry name" value="Cytidine_deaminase-like"/>
</dbReference>
<evidence type="ECO:0000313" key="5">
    <source>
        <dbReference type="EMBL" id="GFM33147.1"/>
    </source>
</evidence>
<dbReference type="GO" id="GO:0004126">
    <property type="term" value="F:cytidine deaminase activity"/>
    <property type="evidence" value="ECO:0007669"/>
    <property type="project" value="InterPro"/>
</dbReference>
<comment type="caution">
    <text evidence="5">The sequence shown here is derived from an EMBL/GenBank/DDBJ whole genome shotgun (WGS) entry which is preliminary data.</text>
</comment>
<keyword evidence="2 3" id="KW-0732">Signal</keyword>
<dbReference type="CDD" id="cd13704">
    <property type="entry name" value="PBP2_HisK"/>
    <property type="match status" value="1"/>
</dbReference>
<sequence length="392" mass="43503">MHFRNALRNPLTAVLLFSAVLVLCAAVRPAVAEPPMKVIYGFDREYPPYSFEEAAGKPAGFDVDLIQAILQEDNVRLIMRPLTWDQVQVELSAGNIQVSSGLAVTKQRQLLYKFADKPTMPMQIKLFTKPAARVGNVTLLRGQTVAVEKGSYQQRVLEEFGGLNIKLYRSKTEALKALYNDEVVAYGGPTQTAYYLIDKLKLGTITAVGTPLVVSDTYFAVNRDQDKLLAMINRGMLRIIQNGEYDRIYRKWFVPDLHPEEYTALYTAARNAAINAYAPYSRVPVGAAVLTRSGRIVTGCNVENSLISESQTALRTAVLKAVSEGEYEFRAVVSVAPDGSVMAPSAGDRQFLYEFGRGILCVVQPQAGKVELKMVSELLPYPHDSRPQSYQY</sequence>
<reference evidence="5 6" key="1">
    <citation type="submission" date="2020-05" db="EMBL/GenBank/DDBJ databases">
        <title>Draft genome sequence of Desulfovibrio sp. strain HN2T.</title>
        <authorList>
            <person name="Ueno A."/>
            <person name="Tamazawa S."/>
            <person name="Tamamura S."/>
            <person name="Murakami T."/>
            <person name="Kiyama T."/>
            <person name="Inomata H."/>
            <person name="Amano Y."/>
            <person name="Miyakawa K."/>
            <person name="Tamaki H."/>
            <person name="Naganuma T."/>
            <person name="Kaneko K."/>
        </authorList>
    </citation>
    <scope>NUCLEOTIDE SEQUENCE [LARGE SCALE GENOMIC DNA]</scope>
    <source>
        <strain evidence="5 6">HN2</strain>
    </source>
</reference>
<dbReference type="RefSeq" id="WP_174404830.1">
    <property type="nucleotide sequence ID" value="NZ_BLVO01000013.1"/>
</dbReference>
<dbReference type="PROSITE" id="PS51747">
    <property type="entry name" value="CYT_DCMP_DEAMINASES_2"/>
    <property type="match status" value="1"/>
</dbReference>
<evidence type="ECO:0000256" key="3">
    <source>
        <dbReference type="SAM" id="SignalP"/>
    </source>
</evidence>
<dbReference type="Pfam" id="PF00497">
    <property type="entry name" value="SBP_bac_3"/>
    <property type="match status" value="1"/>
</dbReference>
<dbReference type="GO" id="GO:0008270">
    <property type="term" value="F:zinc ion binding"/>
    <property type="evidence" value="ECO:0007669"/>
    <property type="project" value="InterPro"/>
</dbReference>
<dbReference type="Gene3D" id="3.40.140.10">
    <property type="entry name" value="Cytidine Deaminase, domain 2"/>
    <property type="match status" value="1"/>
</dbReference>
<evidence type="ECO:0000256" key="1">
    <source>
        <dbReference type="ARBA" id="ARBA00011738"/>
    </source>
</evidence>
<feature type="signal peptide" evidence="3">
    <location>
        <begin position="1"/>
        <end position="32"/>
    </location>
</feature>
<dbReference type="SUPFAM" id="SSF53927">
    <property type="entry name" value="Cytidine deaminase-like"/>
    <property type="match status" value="1"/>
</dbReference>
<accession>A0A7J0BHH7</accession>
<dbReference type="PANTHER" id="PTHR35936:SF17">
    <property type="entry name" value="ARGININE-BINDING EXTRACELLULAR PROTEIN ARTP"/>
    <property type="match status" value="1"/>
</dbReference>
<dbReference type="AlphaFoldDB" id="A0A7J0BHH7"/>